<organism evidence="2 3">
    <name type="scientific">Schizophyllum amplum</name>
    <dbReference type="NCBI Taxonomy" id="97359"/>
    <lineage>
        <taxon>Eukaryota</taxon>
        <taxon>Fungi</taxon>
        <taxon>Dikarya</taxon>
        <taxon>Basidiomycota</taxon>
        <taxon>Agaricomycotina</taxon>
        <taxon>Agaricomycetes</taxon>
        <taxon>Agaricomycetidae</taxon>
        <taxon>Agaricales</taxon>
        <taxon>Schizophyllaceae</taxon>
        <taxon>Schizophyllum</taxon>
    </lineage>
</organism>
<feature type="region of interest" description="Disordered" evidence="1">
    <location>
        <begin position="45"/>
        <end position="152"/>
    </location>
</feature>
<feature type="compositionally biased region" description="Basic and acidic residues" evidence="1">
    <location>
        <begin position="96"/>
        <end position="112"/>
    </location>
</feature>
<dbReference type="AlphaFoldDB" id="A0A550CRZ2"/>
<name>A0A550CRZ2_9AGAR</name>
<sequence length="152" mass="16231">MAEAPAKRPLTIAGFSSNAASNIPPPTGTSADVAEALRNLGSRVRKNVTEGYKSAPSPNMSPSKGDIFRSANDAMREALHSPSKAGELSPRKRDRAKSGKMSDDDEARRMSDGEDAVMADPFVDTSGAPLPPQSIFNRPVKPLRKVRAPMDQ</sequence>
<reference evidence="2 3" key="1">
    <citation type="journal article" date="2019" name="New Phytol.">
        <title>Comparative genomics reveals unique wood-decay strategies and fruiting body development in the Schizophyllaceae.</title>
        <authorList>
            <person name="Almasi E."/>
            <person name="Sahu N."/>
            <person name="Krizsan K."/>
            <person name="Balint B."/>
            <person name="Kovacs G.M."/>
            <person name="Kiss B."/>
            <person name="Cseklye J."/>
            <person name="Drula E."/>
            <person name="Henrissat B."/>
            <person name="Nagy I."/>
            <person name="Chovatia M."/>
            <person name="Adam C."/>
            <person name="LaButti K."/>
            <person name="Lipzen A."/>
            <person name="Riley R."/>
            <person name="Grigoriev I.V."/>
            <person name="Nagy L.G."/>
        </authorList>
    </citation>
    <scope>NUCLEOTIDE SEQUENCE [LARGE SCALE GENOMIC DNA]</scope>
    <source>
        <strain evidence="2 3">NL-1724</strain>
    </source>
</reference>
<feature type="region of interest" description="Disordered" evidence="1">
    <location>
        <begin position="1"/>
        <end position="31"/>
    </location>
</feature>
<accession>A0A550CRZ2</accession>
<keyword evidence="3" id="KW-1185">Reference proteome</keyword>
<feature type="compositionally biased region" description="Basic residues" evidence="1">
    <location>
        <begin position="141"/>
        <end position="152"/>
    </location>
</feature>
<dbReference type="Proteomes" id="UP000320762">
    <property type="component" value="Unassembled WGS sequence"/>
</dbReference>
<protein>
    <submittedName>
        <fullName evidence="2">Uncharacterized protein</fullName>
    </submittedName>
</protein>
<dbReference type="EMBL" id="VDMD01000002">
    <property type="protein sequence ID" value="TRM67550.1"/>
    <property type="molecule type" value="Genomic_DNA"/>
</dbReference>
<dbReference type="OrthoDB" id="4072855at2759"/>
<evidence type="ECO:0000313" key="3">
    <source>
        <dbReference type="Proteomes" id="UP000320762"/>
    </source>
</evidence>
<proteinExistence type="predicted"/>
<gene>
    <name evidence="2" type="ORF">BD626DRAFT_479132</name>
</gene>
<evidence type="ECO:0000256" key="1">
    <source>
        <dbReference type="SAM" id="MobiDB-lite"/>
    </source>
</evidence>
<comment type="caution">
    <text evidence="2">The sequence shown here is derived from an EMBL/GenBank/DDBJ whole genome shotgun (WGS) entry which is preliminary data.</text>
</comment>
<evidence type="ECO:0000313" key="2">
    <source>
        <dbReference type="EMBL" id="TRM67550.1"/>
    </source>
</evidence>